<dbReference type="EMBL" id="FNFT01000013">
    <property type="protein sequence ID" value="SDK47988.1"/>
    <property type="molecule type" value="Genomic_DNA"/>
</dbReference>
<accession>A0A1G9C8J7</accession>
<organism evidence="1 2">
    <name type="scientific">Methanoculleus thermophilus</name>
    <dbReference type="NCBI Taxonomy" id="2200"/>
    <lineage>
        <taxon>Archaea</taxon>
        <taxon>Methanobacteriati</taxon>
        <taxon>Methanobacteriota</taxon>
        <taxon>Stenosarchaea group</taxon>
        <taxon>Methanomicrobia</taxon>
        <taxon>Methanomicrobiales</taxon>
        <taxon>Methanomicrobiaceae</taxon>
        <taxon>Methanoculleus</taxon>
    </lineage>
</organism>
<dbReference type="STRING" id="2200.GCA_001571405_02271"/>
<evidence type="ECO:0000313" key="2">
    <source>
        <dbReference type="Proteomes" id="UP000326500"/>
    </source>
</evidence>
<keyword evidence="2" id="KW-1185">Reference proteome</keyword>
<dbReference type="AlphaFoldDB" id="A0A1G9C8J7"/>
<evidence type="ECO:0000313" key="1">
    <source>
        <dbReference type="EMBL" id="SDK47988.1"/>
    </source>
</evidence>
<reference evidence="1 2" key="1">
    <citation type="submission" date="2016-10" db="EMBL/GenBank/DDBJ databases">
        <authorList>
            <person name="Varghese N."/>
            <person name="Submissions S."/>
        </authorList>
    </citation>
    <scope>NUCLEOTIDE SEQUENCE [LARGE SCALE GENOMIC DNA]</scope>
    <source>
        <strain evidence="1 2">DSM 2373</strain>
    </source>
</reference>
<evidence type="ECO:0008006" key="3">
    <source>
        <dbReference type="Google" id="ProtNLM"/>
    </source>
</evidence>
<protein>
    <recommendedName>
        <fullName evidence="3">Antitoxin of type II TA system, VapB</fullName>
    </recommendedName>
</protein>
<proteinExistence type="predicted"/>
<sequence>MSKVVRIDEEALEVALKYGKNLSAGIMKMEELLKKQEKAKRDYTAIEEMIRRTIREELEMLTSRY</sequence>
<gene>
    <name evidence="1" type="ORF">SAMN04488571_11325</name>
</gene>
<dbReference type="RefSeq" id="WP_066958847.1">
    <property type="nucleotide sequence ID" value="NZ_BCNX01000017.1"/>
</dbReference>
<name>A0A1G9C8J7_9EURY</name>
<dbReference type="Proteomes" id="UP000326500">
    <property type="component" value="Unassembled WGS sequence"/>
</dbReference>